<proteinExistence type="predicted"/>
<organism evidence="1 2">
    <name type="scientific">Stereocaulon virgatum</name>
    <dbReference type="NCBI Taxonomy" id="373712"/>
    <lineage>
        <taxon>Eukaryota</taxon>
        <taxon>Fungi</taxon>
        <taxon>Dikarya</taxon>
        <taxon>Ascomycota</taxon>
        <taxon>Pezizomycotina</taxon>
        <taxon>Lecanoromycetes</taxon>
        <taxon>OSLEUM clade</taxon>
        <taxon>Lecanoromycetidae</taxon>
        <taxon>Lecanorales</taxon>
        <taxon>Lecanorineae</taxon>
        <taxon>Stereocaulaceae</taxon>
        <taxon>Stereocaulon</taxon>
    </lineage>
</organism>
<keyword evidence="2" id="KW-1185">Reference proteome</keyword>
<dbReference type="Proteomes" id="UP001590950">
    <property type="component" value="Unassembled WGS sequence"/>
</dbReference>
<name>A0ABR3ZXF6_9LECA</name>
<sequence length="397" mass="44968">MGSKDIPSEELWKKAAAKGYRHGVHRAEDCQMKKKPCGDKNRYDQDCALKYYDKWIASLEHGRLNAGDLSTDSPSAVNVPGAMEPRRLEEGSSPLDIATIKDFLQFKASISDGRIDEELERSTADSLNTFAEWFFAGFARVTGNPIPEEDRQEVYDGSVVNKKKAKYLFGEKEFTRFTTTFWTVDDKVFTHPRNKVQIPFILSVFFWTAARIGAFFPGKKNGSKKGLQYRDIELVLLRIPSGGWKAIYRIDQRWVKNNRDPENVVFGASTSQHGTLLHGDTQFLLALAIGDHAIWGVNTLDDLWQLQIPDGDDKLHLRCNDSVMNLPILRHATVREGVTDEPLLKSNFDRILKSVLEHSGFVGSATVHAIRRFVGKKINARYTEVERSQHVLLSLLN</sequence>
<dbReference type="Pfam" id="PF11917">
    <property type="entry name" value="DUF3435"/>
    <property type="match status" value="1"/>
</dbReference>
<dbReference type="PANTHER" id="PTHR37535">
    <property type="entry name" value="FLUG DOMAIN PROTEIN"/>
    <property type="match status" value="1"/>
</dbReference>
<accession>A0ABR3ZXF6</accession>
<gene>
    <name evidence="1" type="ORF">N7G274_010067</name>
</gene>
<dbReference type="PANTHER" id="PTHR37535:SF3">
    <property type="entry name" value="FLUG DOMAIN-CONTAINING PROTEIN"/>
    <property type="match status" value="1"/>
</dbReference>
<comment type="caution">
    <text evidence="1">The sequence shown here is derived from an EMBL/GenBank/DDBJ whole genome shotgun (WGS) entry which is preliminary data.</text>
</comment>
<evidence type="ECO:0000313" key="1">
    <source>
        <dbReference type="EMBL" id="KAL2037204.1"/>
    </source>
</evidence>
<protein>
    <submittedName>
        <fullName evidence="1">Uncharacterized protein</fullName>
    </submittedName>
</protein>
<evidence type="ECO:0000313" key="2">
    <source>
        <dbReference type="Proteomes" id="UP001590950"/>
    </source>
</evidence>
<reference evidence="1 2" key="1">
    <citation type="submission" date="2024-09" db="EMBL/GenBank/DDBJ databases">
        <title>Rethinking Asexuality: The Enigmatic Case of Functional Sexual Genes in Lepraria (Stereocaulaceae).</title>
        <authorList>
            <person name="Doellman M."/>
            <person name="Sun Y."/>
            <person name="Barcenas-Pena A."/>
            <person name="Lumbsch H.T."/>
            <person name="Grewe F."/>
        </authorList>
    </citation>
    <scope>NUCLEOTIDE SEQUENCE [LARGE SCALE GENOMIC DNA]</scope>
    <source>
        <strain evidence="1 2">Mercado 3170</strain>
    </source>
</reference>
<dbReference type="InterPro" id="IPR021842">
    <property type="entry name" value="DUF3435"/>
</dbReference>
<dbReference type="EMBL" id="JBEFKJ010000043">
    <property type="protein sequence ID" value="KAL2037204.1"/>
    <property type="molecule type" value="Genomic_DNA"/>
</dbReference>